<evidence type="ECO:0000313" key="30">
    <source>
        <dbReference type="Proteomes" id="UP001292094"/>
    </source>
</evidence>
<feature type="active site" description="Proton acceptor" evidence="21">
    <location>
        <position position="469"/>
    </location>
</feature>
<keyword evidence="8" id="KW-0336">GPI-anchor</keyword>
<keyword evidence="12" id="KW-0732">Signal</keyword>
<dbReference type="GO" id="GO:0005886">
    <property type="term" value="C:plasma membrane"/>
    <property type="evidence" value="ECO:0007669"/>
    <property type="project" value="UniProtKB-SubCell"/>
</dbReference>
<feature type="domain" description="Peptidase M1 membrane alanine aminopeptidase" evidence="26">
    <location>
        <begin position="396"/>
        <end position="614"/>
    </location>
</feature>
<dbReference type="InterPro" id="IPR045357">
    <property type="entry name" value="Aminopeptidase_N-like_N"/>
</dbReference>
<reference evidence="29" key="1">
    <citation type="submission" date="2023-11" db="EMBL/GenBank/DDBJ databases">
        <title>Genome assemblies of two species of porcelain crab, Petrolisthes cinctipes and Petrolisthes manimaculis (Anomura: Porcellanidae).</title>
        <authorList>
            <person name="Angst P."/>
        </authorList>
    </citation>
    <scope>NUCLEOTIDE SEQUENCE</scope>
    <source>
        <strain evidence="29">PB745_02</strain>
        <tissue evidence="29">Gill</tissue>
    </source>
</reference>
<evidence type="ECO:0000256" key="2">
    <source>
        <dbReference type="ARBA" id="ARBA00004606"/>
    </source>
</evidence>
<comment type="catalytic activity">
    <reaction evidence="1">
        <text>Release of an N-terminal amino acid, Xaa-|-Yaa- from a peptide, amide or arylamide. Xaa is preferably Ala, but may be most amino acids including Pro (slow action). When a terminal hydrophobic residue is followed by a prolyl residue, the two may be released as an intact Xaa-Pro dipeptide.</text>
        <dbReference type="EC" id="3.4.11.2"/>
    </reaction>
</comment>
<dbReference type="GO" id="GO:0006508">
    <property type="term" value="P:proteolysis"/>
    <property type="evidence" value="ECO:0007669"/>
    <property type="project" value="UniProtKB-KW"/>
</dbReference>
<dbReference type="FunFam" id="1.10.390.10:FF:000016">
    <property type="entry name" value="Glutamyl aminopeptidase"/>
    <property type="match status" value="1"/>
</dbReference>
<dbReference type="GO" id="GO:0042277">
    <property type="term" value="F:peptide binding"/>
    <property type="evidence" value="ECO:0007669"/>
    <property type="project" value="TreeGrafter"/>
</dbReference>
<comment type="cofactor">
    <cofactor evidence="22">
        <name>Zn(2+)</name>
        <dbReference type="ChEBI" id="CHEBI:29105"/>
    </cofactor>
    <text evidence="22">Binds 1 zinc ion per subunit.</text>
</comment>
<evidence type="ECO:0000256" key="14">
    <source>
        <dbReference type="ARBA" id="ARBA00022833"/>
    </source>
</evidence>
<dbReference type="GO" id="GO:0008270">
    <property type="term" value="F:zinc ion binding"/>
    <property type="evidence" value="ECO:0007669"/>
    <property type="project" value="InterPro"/>
</dbReference>
<dbReference type="CDD" id="cd09601">
    <property type="entry name" value="M1_APN-Q_like"/>
    <property type="match status" value="1"/>
</dbReference>
<dbReference type="Gene3D" id="1.25.50.20">
    <property type="match status" value="1"/>
</dbReference>
<keyword evidence="13" id="KW-0378">Hydrolase</keyword>
<name>A0AAE1NXG3_9EUCA</name>
<comment type="caution">
    <text evidence="29">The sequence shown here is derived from an EMBL/GenBank/DDBJ whole genome shotgun (WGS) entry which is preliminary data.</text>
</comment>
<evidence type="ECO:0000256" key="19">
    <source>
        <dbReference type="ARBA" id="ARBA00023157"/>
    </source>
</evidence>
<sequence length="1078" mass="122745">MLGEVDKQHERGHNSTLSFGKAPCCYLSREAGVLLGVLMIGVVVGTGLLVHYLAPHTYPNLSTPHSQHFDVDVFAPPRQEKRADARTTSKPLSSHHSSPPPPPPPPLPPSTTSSPPSTSPQPDVMKGQKKESLSGIEQKTETEGKEEMTHEERMEWLRLPLSLKPLHYLVKLQPLINGNFSILGYVEVEVEVLEATTNFTLHIADIITNNNTVKLMESGVEEEEGLGREVVIRRHQYDHQREFYIAHLEEALQKGNKYTLSMEFTGLLNDQLHGFYRSNYRNANGTEVWLASTQFQANDARRAFPCFDEPGLKATFEIHLARQTNMTTISNMPIKETIHMVGGEGWVWDHYHTTVPMSTYLLAFVVSDLAHNNSTDLDDILFRVWTREEALPQANYALDIGPRILTFFTDYFNLSYPLPKLDMVAVPDFPALGMENWGLVIYSEIGMLYEAGVSSAANKQLAGMVVSHELAHQWFGDLVTPKWWSEIWLNEGFASYVEHLGIDHIEPSWNILEQFVIRRLQGVFVKDSLHSSNPVIYNAMNGNTIIYSKGASIIRMMNHFLGDGTFRSGVSDYLSTLKYDNAVSDDLWEHLTLAAHRDGTLPTNLTVKTIMDTWTLQMGYPVITVKRNNDGNSVTVTQMGYPVITIQINNDGNSVTVTQERFLLTRQENSEDTHDYKWWVPLTYTDQAEADFSQTQPKVWMKDSEAQITIPHLATKDHWVIFNLHQTAYYRVNYDLHNWHLLTSQLLSQHTAIATINRAQIIDDAMDLARGGLVPYATALDLLGYLPQERDYVPWWAAFENLKFLKNMLTYTAGYGPFKRYVRDLVLPLYSTMGLDDHLDDPVLDQYMRQKAVSWACFTGLPDCLHHALAAFNAWRETPHRNNITANLKSTVYCHAIAEGGEEEWRFAWHQYLESNVGTEKDNLLSALGCSKKPWILSRYLEMAFNESSGIKKQDARRVFGSVARNEVGQPLAWTFLQDNFDRIHAYSANALKGLMKSVTTSFNRETQLKELESLHAAHKGQVSSNPLDMMEMLERVRHNVDWTQRHYQEVMAWLQNRGYHTTLPTHHRPSDSQRAHG</sequence>
<evidence type="ECO:0000256" key="25">
    <source>
        <dbReference type="SAM" id="Phobius"/>
    </source>
</evidence>
<feature type="binding site" evidence="22">
    <location>
        <position position="472"/>
    </location>
    <ligand>
        <name>Zn(2+)</name>
        <dbReference type="ChEBI" id="CHEBI:29105"/>
        <note>catalytic</note>
    </ligand>
</feature>
<keyword evidence="11 22" id="KW-0479">Metal-binding</keyword>
<feature type="binding site" evidence="22">
    <location>
        <position position="491"/>
    </location>
    <ligand>
        <name>Zn(2+)</name>
        <dbReference type="ChEBI" id="CHEBI:29105"/>
        <note>catalytic</note>
    </ligand>
</feature>
<dbReference type="GO" id="GO:0005615">
    <property type="term" value="C:extracellular space"/>
    <property type="evidence" value="ECO:0007669"/>
    <property type="project" value="TreeGrafter"/>
</dbReference>
<feature type="transmembrane region" description="Helical" evidence="25">
    <location>
        <begin position="31"/>
        <end position="54"/>
    </location>
</feature>
<dbReference type="SUPFAM" id="SSF63737">
    <property type="entry name" value="Leukotriene A4 hydrolase N-terminal domain"/>
    <property type="match status" value="1"/>
</dbReference>
<keyword evidence="18 25" id="KW-0472">Membrane</keyword>
<evidence type="ECO:0000256" key="7">
    <source>
        <dbReference type="ARBA" id="ARBA00022475"/>
    </source>
</evidence>
<evidence type="ECO:0000256" key="6">
    <source>
        <dbReference type="ARBA" id="ARBA00015611"/>
    </source>
</evidence>
<keyword evidence="17" id="KW-0482">Metalloprotease</keyword>
<dbReference type="Pfam" id="PF11838">
    <property type="entry name" value="ERAP1_C"/>
    <property type="match status" value="1"/>
</dbReference>
<evidence type="ECO:0000256" key="20">
    <source>
        <dbReference type="ARBA" id="ARBA00023180"/>
    </source>
</evidence>
<evidence type="ECO:0000256" key="1">
    <source>
        <dbReference type="ARBA" id="ARBA00000098"/>
    </source>
</evidence>
<keyword evidence="8" id="KW-0449">Lipoprotein</keyword>
<keyword evidence="19" id="KW-1015">Disulfide bond</keyword>
<keyword evidence="9" id="KW-0645">Protease</keyword>
<gene>
    <name evidence="29" type="ORF">Pmani_029494</name>
</gene>
<evidence type="ECO:0000256" key="4">
    <source>
        <dbReference type="ARBA" id="ARBA00010136"/>
    </source>
</evidence>
<dbReference type="EC" id="3.4.11.2" evidence="5"/>
<evidence type="ECO:0000256" key="24">
    <source>
        <dbReference type="SAM" id="MobiDB-lite"/>
    </source>
</evidence>
<feature type="compositionally biased region" description="Basic and acidic residues" evidence="24">
    <location>
        <begin position="126"/>
        <end position="151"/>
    </location>
</feature>
<evidence type="ECO:0000256" key="16">
    <source>
        <dbReference type="ARBA" id="ARBA00022989"/>
    </source>
</evidence>
<evidence type="ECO:0000259" key="27">
    <source>
        <dbReference type="Pfam" id="PF11838"/>
    </source>
</evidence>
<dbReference type="InterPro" id="IPR024571">
    <property type="entry name" value="ERAP1-like_C_dom"/>
</dbReference>
<dbReference type="InterPro" id="IPR001930">
    <property type="entry name" value="Peptidase_M1"/>
</dbReference>
<dbReference type="GO" id="GO:0098552">
    <property type="term" value="C:side of membrane"/>
    <property type="evidence" value="ECO:0007669"/>
    <property type="project" value="UniProtKB-KW"/>
</dbReference>
<dbReference type="PANTHER" id="PTHR11533">
    <property type="entry name" value="PROTEASE M1 ZINC METALLOPROTEASE"/>
    <property type="match status" value="1"/>
</dbReference>
<dbReference type="PRINTS" id="PR00756">
    <property type="entry name" value="ALADIPTASE"/>
</dbReference>
<evidence type="ECO:0000256" key="8">
    <source>
        <dbReference type="ARBA" id="ARBA00022622"/>
    </source>
</evidence>
<proteinExistence type="inferred from homology"/>
<keyword evidence="20" id="KW-0325">Glycoprotein</keyword>
<evidence type="ECO:0000256" key="23">
    <source>
        <dbReference type="PIRSR" id="PIRSR634016-4"/>
    </source>
</evidence>
<feature type="domain" description="Aminopeptidase N-like N-terminal" evidence="28">
    <location>
        <begin position="164"/>
        <end position="361"/>
    </location>
</feature>
<dbReference type="AlphaFoldDB" id="A0AAE1NXG3"/>
<accession>A0AAE1NXG3</accession>
<feature type="compositionally biased region" description="Low complexity" evidence="24">
    <location>
        <begin position="88"/>
        <end position="97"/>
    </location>
</feature>
<evidence type="ECO:0000256" key="22">
    <source>
        <dbReference type="PIRSR" id="PIRSR634016-3"/>
    </source>
</evidence>
<organism evidence="29 30">
    <name type="scientific">Petrolisthes manimaculis</name>
    <dbReference type="NCBI Taxonomy" id="1843537"/>
    <lineage>
        <taxon>Eukaryota</taxon>
        <taxon>Metazoa</taxon>
        <taxon>Ecdysozoa</taxon>
        <taxon>Arthropoda</taxon>
        <taxon>Crustacea</taxon>
        <taxon>Multicrustacea</taxon>
        <taxon>Malacostraca</taxon>
        <taxon>Eumalacostraca</taxon>
        <taxon>Eucarida</taxon>
        <taxon>Decapoda</taxon>
        <taxon>Pleocyemata</taxon>
        <taxon>Anomura</taxon>
        <taxon>Galatheoidea</taxon>
        <taxon>Porcellanidae</taxon>
        <taxon>Petrolisthes</taxon>
    </lineage>
</organism>
<dbReference type="Gene3D" id="1.10.390.10">
    <property type="entry name" value="Neutral Protease Domain 2"/>
    <property type="match status" value="1"/>
</dbReference>
<evidence type="ECO:0000259" key="28">
    <source>
        <dbReference type="Pfam" id="PF17900"/>
    </source>
</evidence>
<dbReference type="InterPro" id="IPR027268">
    <property type="entry name" value="Peptidase_M4/M1_CTD_sf"/>
</dbReference>
<keyword evidence="7" id="KW-1003">Cell membrane</keyword>
<evidence type="ECO:0000256" key="21">
    <source>
        <dbReference type="PIRSR" id="PIRSR634016-1"/>
    </source>
</evidence>
<evidence type="ECO:0000256" key="12">
    <source>
        <dbReference type="ARBA" id="ARBA00022729"/>
    </source>
</evidence>
<dbReference type="PANTHER" id="PTHR11533:SF294">
    <property type="entry name" value="THYROTROPIN-RELEASING HORMONE-DEGRADING ECTOENZYME"/>
    <property type="match status" value="1"/>
</dbReference>
<dbReference type="GO" id="GO:0070006">
    <property type="term" value="F:metalloaminopeptidase activity"/>
    <property type="evidence" value="ECO:0007669"/>
    <property type="project" value="TreeGrafter"/>
</dbReference>
<feature type="domain" description="ERAP1-like C-terminal" evidence="27">
    <location>
        <begin position="719"/>
        <end position="1021"/>
    </location>
</feature>
<dbReference type="InterPro" id="IPR014782">
    <property type="entry name" value="Peptidase_M1_dom"/>
</dbReference>
<keyword evidence="14 22" id="KW-0862">Zinc</keyword>
<dbReference type="GO" id="GO:0043171">
    <property type="term" value="P:peptide catabolic process"/>
    <property type="evidence" value="ECO:0007669"/>
    <property type="project" value="TreeGrafter"/>
</dbReference>
<dbReference type="GO" id="GO:0005737">
    <property type="term" value="C:cytoplasm"/>
    <property type="evidence" value="ECO:0007669"/>
    <property type="project" value="TreeGrafter"/>
</dbReference>
<dbReference type="InterPro" id="IPR042097">
    <property type="entry name" value="Aminopeptidase_N-like_N_sf"/>
</dbReference>
<evidence type="ECO:0000256" key="10">
    <source>
        <dbReference type="ARBA" id="ARBA00022692"/>
    </source>
</evidence>
<evidence type="ECO:0000256" key="18">
    <source>
        <dbReference type="ARBA" id="ARBA00023136"/>
    </source>
</evidence>
<keyword evidence="10 25" id="KW-0812">Transmembrane</keyword>
<feature type="site" description="Transition state stabilizer" evidence="23">
    <location>
        <position position="547"/>
    </location>
</feature>
<evidence type="ECO:0000256" key="15">
    <source>
        <dbReference type="ARBA" id="ARBA00022968"/>
    </source>
</evidence>
<protein>
    <recommendedName>
        <fullName evidence="6">Aminopeptidase N</fullName>
        <ecNumber evidence="5">3.4.11.2</ecNumber>
    </recommendedName>
</protein>
<dbReference type="Proteomes" id="UP001292094">
    <property type="component" value="Unassembled WGS sequence"/>
</dbReference>
<dbReference type="SUPFAM" id="SSF55486">
    <property type="entry name" value="Metalloproteases ('zincins'), catalytic domain"/>
    <property type="match status" value="1"/>
</dbReference>
<evidence type="ECO:0000259" key="26">
    <source>
        <dbReference type="Pfam" id="PF01433"/>
    </source>
</evidence>
<evidence type="ECO:0000313" key="29">
    <source>
        <dbReference type="EMBL" id="KAK4298140.1"/>
    </source>
</evidence>
<evidence type="ECO:0000256" key="11">
    <source>
        <dbReference type="ARBA" id="ARBA00022723"/>
    </source>
</evidence>
<keyword evidence="15" id="KW-0735">Signal-anchor</keyword>
<keyword evidence="30" id="KW-1185">Reference proteome</keyword>
<evidence type="ECO:0000256" key="17">
    <source>
        <dbReference type="ARBA" id="ARBA00023049"/>
    </source>
</evidence>
<dbReference type="FunFam" id="2.60.40.1730:FF:000012">
    <property type="entry name" value="Aminopeptidase N"/>
    <property type="match status" value="1"/>
</dbReference>
<dbReference type="InterPro" id="IPR050344">
    <property type="entry name" value="Peptidase_M1_aminopeptidases"/>
</dbReference>
<feature type="compositionally biased region" description="Pro residues" evidence="24">
    <location>
        <begin position="98"/>
        <end position="109"/>
    </location>
</feature>
<dbReference type="EMBL" id="JAWZYT010003491">
    <property type="protein sequence ID" value="KAK4298140.1"/>
    <property type="molecule type" value="Genomic_DNA"/>
</dbReference>
<dbReference type="Gene3D" id="2.60.40.1910">
    <property type="match status" value="1"/>
</dbReference>
<dbReference type="FunFam" id="1.25.50.20:FF:000001">
    <property type="entry name" value="Aminopeptidase"/>
    <property type="match status" value="1"/>
</dbReference>
<evidence type="ECO:0000256" key="13">
    <source>
        <dbReference type="ARBA" id="ARBA00022801"/>
    </source>
</evidence>
<comment type="similarity">
    <text evidence="4">Belongs to the peptidase M1 family.</text>
</comment>
<evidence type="ECO:0000256" key="9">
    <source>
        <dbReference type="ARBA" id="ARBA00022670"/>
    </source>
</evidence>
<feature type="binding site" evidence="22">
    <location>
        <position position="468"/>
    </location>
    <ligand>
        <name>Zn(2+)</name>
        <dbReference type="ChEBI" id="CHEBI:29105"/>
        <note>catalytic</note>
    </ligand>
</feature>
<dbReference type="Pfam" id="PF01433">
    <property type="entry name" value="Peptidase_M1"/>
    <property type="match status" value="1"/>
</dbReference>
<evidence type="ECO:0000256" key="3">
    <source>
        <dbReference type="ARBA" id="ARBA00004609"/>
    </source>
</evidence>
<dbReference type="GO" id="GO:0016285">
    <property type="term" value="F:alanyl aminopeptidase activity"/>
    <property type="evidence" value="ECO:0007669"/>
    <property type="project" value="UniProtKB-EC"/>
</dbReference>
<dbReference type="Pfam" id="PF17900">
    <property type="entry name" value="Peptidase_M1_N"/>
    <property type="match status" value="1"/>
</dbReference>
<keyword evidence="16 25" id="KW-1133">Transmembrane helix</keyword>
<dbReference type="FunFam" id="2.60.40.1910:FF:000008">
    <property type="entry name" value="Aminopeptidase"/>
    <property type="match status" value="1"/>
</dbReference>
<comment type="subcellular location">
    <subcellularLocation>
        <location evidence="3">Cell membrane</location>
        <topology evidence="3">Lipid-anchor</topology>
        <topology evidence="3">GPI-anchor</topology>
    </subcellularLocation>
    <subcellularLocation>
        <location evidence="2">Membrane</location>
        <topology evidence="2">Single-pass type II membrane protein</topology>
    </subcellularLocation>
</comment>
<dbReference type="Gene3D" id="2.60.40.1730">
    <property type="entry name" value="tricorn interacting facor f3 domain"/>
    <property type="match status" value="1"/>
</dbReference>
<feature type="region of interest" description="Disordered" evidence="24">
    <location>
        <begin position="79"/>
        <end position="151"/>
    </location>
</feature>
<dbReference type="InterPro" id="IPR034016">
    <property type="entry name" value="M1_APN-typ"/>
</dbReference>
<evidence type="ECO:0000256" key="5">
    <source>
        <dbReference type="ARBA" id="ARBA00012564"/>
    </source>
</evidence>